<evidence type="ECO:0000313" key="2">
    <source>
        <dbReference type="EMBL" id="CAK0895037.1"/>
    </source>
</evidence>
<name>A0ABN9X6W3_9DINO</name>
<gene>
    <name evidence="2" type="ORF">PCOR1329_LOCUS73918</name>
</gene>
<evidence type="ECO:0000313" key="3">
    <source>
        <dbReference type="Proteomes" id="UP001189429"/>
    </source>
</evidence>
<dbReference type="Proteomes" id="UP001189429">
    <property type="component" value="Unassembled WGS sequence"/>
</dbReference>
<feature type="compositionally biased region" description="Low complexity" evidence="1">
    <location>
        <begin position="1"/>
        <end position="22"/>
    </location>
</feature>
<feature type="region of interest" description="Disordered" evidence="1">
    <location>
        <begin position="1"/>
        <end position="49"/>
    </location>
</feature>
<sequence length="290" mass="30796">MALLLSTQQAAQSQSAHATAQPTPGPTAQDAAASQSALGNPDETSPCKLVFGDESQRVSTSYRYLGALQSYDCKRFSPILLSGLDDDAVDELVFIASSLGPETRIKDFTAKNKGEMREAIAAEIARTISVYPMRLNDLSADLDNTNVIARRFGYPVERMPVSRRGGLVEGGSAQQQAPQVARVAAPSMKEVVKPAKAQVAPKMVKEPAFTNQAAPLASSQPASPSNFIPFKGKGLELTPEGKLELSPELLQNLVQQSADRKPAEPAPSAPESLPEQPPEKKCKTDPASAG</sequence>
<feature type="region of interest" description="Disordered" evidence="1">
    <location>
        <begin position="239"/>
        <end position="290"/>
    </location>
</feature>
<accession>A0ABN9X6W3</accession>
<reference evidence="2" key="1">
    <citation type="submission" date="2023-10" db="EMBL/GenBank/DDBJ databases">
        <authorList>
            <person name="Chen Y."/>
            <person name="Shah S."/>
            <person name="Dougan E. K."/>
            <person name="Thang M."/>
            <person name="Chan C."/>
        </authorList>
    </citation>
    <scope>NUCLEOTIDE SEQUENCE [LARGE SCALE GENOMIC DNA]</scope>
</reference>
<feature type="non-terminal residue" evidence="2">
    <location>
        <position position="290"/>
    </location>
</feature>
<protein>
    <submittedName>
        <fullName evidence="2">Uncharacterized protein</fullName>
    </submittedName>
</protein>
<comment type="caution">
    <text evidence="2">The sequence shown here is derived from an EMBL/GenBank/DDBJ whole genome shotgun (WGS) entry which is preliminary data.</text>
</comment>
<dbReference type="EMBL" id="CAUYUJ010019983">
    <property type="protein sequence ID" value="CAK0895037.1"/>
    <property type="molecule type" value="Genomic_DNA"/>
</dbReference>
<keyword evidence="3" id="KW-1185">Reference proteome</keyword>
<proteinExistence type="predicted"/>
<evidence type="ECO:0000256" key="1">
    <source>
        <dbReference type="SAM" id="MobiDB-lite"/>
    </source>
</evidence>
<organism evidence="2 3">
    <name type="scientific">Prorocentrum cordatum</name>
    <dbReference type="NCBI Taxonomy" id="2364126"/>
    <lineage>
        <taxon>Eukaryota</taxon>
        <taxon>Sar</taxon>
        <taxon>Alveolata</taxon>
        <taxon>Dinophyceae</taxon>
        <taxon>Prorocentrales</taxon>
        <taxon>Prorocentraceae</taxon>
        <taxon>Prorocentrum</taxon>
    </lineage>
</organism>